<sequence>MGIHVHEHCLRMARREDGTPWWAAFPEPNSTPAHIDPQAVLELLEGEVQEEEGEEKEEKEQSSSSSKRLKFLLVDCRRTDCTGGTVSSSINLPAHSFYPTRKSLYALCKQAGIQRIIFYCGSSAGRGPRCAAWMQDYIDEVGERDLQSQVMTGGIRGWVRTYGDRMMDGYDEKTWKQLLSEESCT</sequence>
<dbReference type="InterPro" id="IPR001763">
    <property type="entry name" value="Rhodanese-like_dom"/>
</dbReference>
<dbReference type="Gene3D" id="3.40.250.10">
    <property type="entry name" value="Rhodanese-like domain"/>
    <property type="match status" value="1"/>
</dbReference>
<dbReference type="GO" id="GO:0005634">
    <property type="term" value="C:nucleus"/>
    <property type="evidence" value="ECO:0007669"/>
    <property type="project" value="TreeGrafter"/>
</dbReference>
<dbReference type="PROSITE" id="PS50206">
    <property type="entry name" value="RHODANESE_3"/>
    <property type="match status" value="1"/>
</dbReference>
<protein>
    <recommendedName>
        <fullName evidence="1">Rhodanese domain-containing protein</fullName>
    </recommendedName>
</protein>
<gene>
    <name evidence="2" type="ORF">B0T20DRAFT_222521</name>
</gene>
<evidence type="ECO:0000313" key="2">
    <source>
        <dbReference type="EMBL" id="KAK3397528.1"/>
    </source>
</evidence>
<reference evidence="2" key="2">
    <citation type="submission" date="2023-07" db="EMBL/GenBank/DDBJ databases">
        <authorList>
            <consortium name="Lawrence Berkeley National Laboratory"/>
            <person name="Haridas S."/>
            <person name="Hensen N."/>
            <person name="Bonometti L."/>
            <person name="Westerberg I."/>
            <person name="Brannstrom I.O."/>
            <person name="Guillou S."/>
            <person name="Cros-Aarteil S."/>
            <person name="Calhoun S."/>
            <person name="Kuo A."/>
            <person name="Mondo S."/>
            <person name="Pangilinan J."/>
            <person name="Riley R."/>
            <person name="LaButti K."/>
            <person name="Andreopoulos B."/>
            <person name="Lipzen A."/>
            <person name="Chen C."/>
            <person name="Yanf M."/>
            <person name="Daum C."/>
            <person name="Ng V."/>
            <person name="Clum A."/>
            <person name="Steindorff A."/>
            <person name="Ohm R."/>
            <person name="Martin F."/>
            <person name="Silar P."/>
            <person name="Natvig D."/>
            <person name="Lalanne C."/>
            <person name="Gautier V."/>
            <person name="Ament-velasquez S.L."/>
            <person name="Kruys A."/>
            <person name="Hutchinson M.I."/>
            <person name="Powell A.J."/>
            <person name="Barry K."/>
            <person name="Miller A.N."/>
            <person name="Grigoriev I.V."/>
            <person name="Debuchy R."/>
            <person name="Gladieux P."/>
            <person name="Thoren M.H."/>
            <person name="Johannesson H."/>
        </authorList>
    </citation>
    <scope>NUCLEOTIDE SEQUENCE</scope>
    <source>
        <strain evidence="2">FGSC 1904</strain>
    </source>
</reference>
<feature type="domain" description="Rhodanese" evidence="1">
    <location>
        <begin position="70"/>
        <end position="167"/>
    </location>
</feature>
<dbReference type="GO" id="GO:0005737">
    <property type="term" value="C:cytoplasm"/>
    <property type="evidence" value="ECO:0007669"/>
    <property type="project" value="TreeGrafter"/>
</dbReference>
<organism evidence="2 3">
    <name type="scientific">Sordaria brevicollis</name>
    <dbReference type="NCBI Taxonomy" id="83679"/>
    <lineage>
        <taxon>Eukaryota</taxon>
        <taxon>Fungi</taxon>
        <taxon>Dikarya</taxon>
        <taxon>Ascomycota</taxon>
        <taxon>Pezizomycotina</taxon>
        <taxon>Sordariomycetes</taxon>
        <taxon>Sordariomycetidae</taxon>
        <taxon>Sordariales</taxon>
        <taxon>Sordariaceae</taxon>
        <taxon>Sordaria</taxon>
    </lineage>
</organism>
<reference evidence="2" key="1">
    <citation type="journal article" date="2023" name="Mol. Phylogenet. Evol.">
        <title>Genome-scale phylogeny and comparative genomics of the fungal order Sordariales.</title>
        <authorList>
            <person name="Hensen N."/>
            <person name="Bonometti L."/>
            <person name="Westerberg I."/>
            <person name="Brannstrom I.O."/>
            <person name="Guillou S."/>
            <person name="Cros-Aarteil S."/>
            <person name="Calhoun S."/>
            <person name="Haridas S."/>
            <person name="Kuo A."/>
            <person name="Mondo S."/>
            <person name="Pangilinan J."/>
            <person name="Riley R."/>
            <person name="LaButti K."/>
            <person name="Andreopoulos B."/>
            <person name="Lipzen A."/>
            <person name="Chen C."/>
            <person name="Yan M."/>
            <person name="Daum C."/>
            <person name="Ng V."/>
            <person name="Clum A."/>
            <person name="Steindorff A."/>
            <person name="Ohm R.A."/>
            <person name="Martin F."/>
            <person name="Silar P."/>
            <person name="Natvig D.O."/>
            <person name="Lalanne C."/>
            <person name="Gautier V."/>
            <person name="Ament-Velasquez S.L."/>
            <person name="Kruys A."/>
            <person name="Hutchinson M.I."/>
            <person name="Powell A.J."/>
            <person name="Barry K."/>
            <person name="Miller A.N."/>
            <person name="Grigoriev I.V."/>
            <person name="Debuchy R."/>
            <person name="Gladieux P."/>
            <person name="Hiltunen Thoren M."/>
            <person name="Johannesson H."/>
        </authorList>
    </citation>
    <scope>NUCLEOTIDE SEQUENCE</scope>
    <source>
        <strain evidence="2">FGSC 1904</strain>
    </source>
</reference>
<dbReference type="AlphaFoldDB" id="A0AAE0PCR7"/>
<dbReference type="PANTHER" id="PTHR10828:SF50">
    <property type="entry name" value="REDUCTASE (ARC2), PUTATIVE (AFU_ORTHOLOGUE AFUA_6G13400)-RELATED"/>
    <property type="match status" value="1"/>
</dbReference>
<dbReference type="CDD" id="cd01443">
    <property type="entry name" value="Cdc25_Acr2p"/>
    <property type="match status" value="1"/>
</dbReference>
<keyword evidence="3" id="KW-1185">Reference proteome</keyword>
<accession>A0AAE0PCR7</accession>
<name>A0AAE0PCR7_SORBR</name>
<evidence type="ECO:0000313" key="3">
    <source>
        <dbReference type="Proteomes" id="UP001281003"/>
    </source>
</evidence>
<dbReference type="Proteomes" id="UP001281003">
    <property type="component" value="Unassembled WGS sequence"/>
</dbReference>
<dbReference type="SUPFAM" id="SSF52821">
    <property type="entry name" value="Rhodanese/Cell cycle control phosphatase"/>
    <property type="match status" value="1"/>
</dbReference>
<proteinExistence type="predicted"/>
<evidence type="ECO:0000259" key="1">
    <source>
        <dbReference type="PROSITE" id="PS50206"/>
    </source>
</evidence>
<dbReference type="GO" id="GO:0004725">
    <property type="term" value="F:protein tyrosine phosphatase activity"/>
    <property type="evidence" value="ECO:0007669"/>
    <property type="project" value="TreeGrafter"/>
</dbReference>
<dbReference type="InterPro" id="IPR036873">
    <property type="entry name" value="Rhodanese-like_dom_sf"/>
</dbReference>
<dbReference type="EMBL" id="JAUTDP010000007">
    <property type="protein sequence ID" value="KAK3397528.1"/>
    <property type="molecule type" value="Genomic_DNA"/>
</dbReference>
<dbReference type="PANTHER" id="PTHR10828">
    <property type="entry name" value="M-PHASE INDUCER PHOSPHATASE DUAL SPECIFICITY PHOSPHATASE CDC25"/>
    <property type="match status" value="1"/>
</dbReference>
<comment type="caution">
    <text evidence="2">The sequence shown here is derived from an EMBL/GenBank/DDBJ whole genome shotgun (WGS) entry which is preliminary data.</text>
</comment>